<evidence type="ECO:0000313" key="2">
    <source>
        <dbReference type="Proteomes" id="UP001597260"/>
    </source>
</evidence>
<reference evidence="2" key="1">
    <citation type="journal article" date="2019" name="Int. J. Syst. Evol. Microbiol.">
        <title>The Global Catalogue of Microorganisms (GCM) 10K type strain sequencing project: providing services to taxonomists for standard genome sequencing and annotation.</title>
        <authorList>
            <consortium name="The Broad Institute Genomics Platform"/>
            <consortium name="The Broad Institute Genome Sequencing Center for Infectious Disease"/>
            <person name="Wu L."/>
            <person name="Ma J."/>
        </authorList>
    </citation>
    <scope>NUCLEOTIDE SEQUENCE [LARGE SCALE GENOMIC DNA]</scope>
    <source>
        <strain evidence="2">JCM 31037</strain>
    </source>
</reference>
<gene>
    <name evidence="1" type="ORF">ACFQ4H_18660</name>
</gene>
<organism evidence="1 2">
    <name type="scientific">Micromonospora sonneratiae</name>
    <dbReference type="NCBI Taxonomy" id="1184706"/>
    <lineage>
        <taxon>Bacteria</taxon>
        <taxon>Bacillati</taxon>
        <taxon>Actinomycetota</taxon>
        <taxon>Actinomycetes</taxon>
        <taxon>Micromonosporales</taxon>
        <taxon>Micromonosporaceae</taxon>
        <taxon>Micromonospora</taxon>
    </lineage>
</organism>
<keyword evidence="2" id="KW-1185">Reference proteome</keyword>
<feature type="non-terminal residue" evidence="1">
    <location>
        <position position="1"/>
    </location>
</feature>
<protein>
    <submittedName>
        <fullName evidence="1">Transcriptional regulator</fullName>
    </submittedName>
</protein>
<dbReference type="InterPro" id="IPR011990">
    <property type="entry name" value="TPR-like_helical_dom_sf"/>
</dbReference>
<comment type="caution">
    <text evidence="1">The sequence shown here is derived from an EMBL/GenBank/DDBJ whole genome shotgun (WGS) entry which is preliminary data.</text>
</comment>
<dbReference type="EMBL" id="JBHTMP010000028">
    <property type="protein sequence ID" value="MFD1323115.1"/>
    <property type="molecule type" value="Genomic_DNA"/>
</dbReference>
<proteinExistence type="predicted"/>
<name>A0ABW3YH84_9ACTN</name>
<dbReference type="Gene3D" id="1.25.40.10">
    <property type="entry name" value="Tetratricopeptide repeat domain"/>
    <property type="match status" value="1"/>
</dbReference>
<dbReference type="Proteomes" id="UP001597260">
    <property type="component" value="Unassembled WGS sequence"/>
</dbReference>
<accession>A0ABW3YH84</accession>
<evidence type="ECO:0000313" key="1">
    <source>
        <dbReference type="EMBL" id="MFD1323115.1"/>
    </source>
</evidence>
<sequence length="244" mass="26773">QIYQITSSTLNKLGEHQLSWLAADRAIAISHRSDDPLLTGIATCRISTALTALGRHRAALEISIQAASHHTPNRRRAASPQQISVYGQLLLHAATAAAHTGDQPTVTELLNTADRAANQLGGDHNHYWTAFGPTSLQLHRAATAIEIGEAKHAIEIHQQIDPDQFNRLMPERRAHHLLDLARAHTQTGNPTKAGEILLHSHQIAPAEIRYRPTAHAIMTDIFRATRNTPPEPIQKLAEDMGIGR</sequence>